<dbReference type="Proteomes" id="UP000828390">
    <property type="component" value="Unassembled WGS sequence"/>
</dbReference>
<reference evidence="1" key="2">
    <citation type="submission" date="2020-11" db="EMBL/GenBank/DDBJ databases">
        <authorList>
            <person name="McCartney M.A."/>
            <person name="Auch B."/>
            <person name="Kono T."/>
            <person name="Mallez S."/>
            <person name="Becker A."/>
            <person name="Gohl D.M."/>
            <person name="Silverstein K.A.T."/>
            <person name="Koren S."/>
            <person name="Bechman K.B."/>
            <person name="Herman A."/>
            <person name="Abrahante J.E."/>
            <person name="Garbe J."/>
        </authorList>
    </citation>
    <scope>NUCLEOTIDE SEQUENCE</scope>
    <source>
        <strain evidence="1">Duluth1</strain>
        <tissue evidence="1">Whole animal</tissue>
    </source>
</reference>
<protein>
    <recommendedName>
        <fullName evidence="3">RING-type domain-containing protein</fullName>
    </recommendedName>
</protein>
<evidence type="ECO:0000313" key="2">
    <source>
        <dbReference type="Proteomes" id="UP000828390"/>
    </source>
</evidence>
<keyword evidence="2" id="KW-1185">Reference proteome</keyword>
<gene>
    <name evidence="1" type="ORF">DPMN_107011</name>
</gene>
<comment type="caution">
    <text evidence="1">The sequence shown here is derived from an EMBL/GenBank/DDBJ whole genome shotgun (WGS) entry which is preliminary data.</text>
</comment>
<sequence length="107" mass="12919">MVKPIPPSDELLFTEEVVGYIPNLQRPRMPRYVSSQIPVEFHDYRRCERKSRDEILLYFRIRNERNVRNIQRENASLRQLVLCRICLSRESRVVFQPCGHLWICEIC</sequence>
<dbReference type="EMBL" id="JAIWYP010000004">
    <property type="protein sequence ID" value="KAH3833699.1"/>
    <property type="molecule type" value="Genomic_DNA"/>
</dbReference>
<reference evidence="1" key="1">
    <citation type="journal article" date="2019" name="bioRxiv">
        <title>The Genome of the Zebra Mussel, Dreissena polymorpha: A Resource for Invasive Species Research.</title>
        <authorList>
            <person name="McCartney M.A."/>
            <person name="Auch B."/>
            <person name="Kono T."/>
            <person name="Mallez S."/>
            <person name="Zhang Y."/>
            <person name="Obille A."/>
            <person name="Becker A."/>
            <person name="Abrahante J.E."/>
            <person name="Garbe J."/>
            <person name="Badalamenti J.P."/>
            <person name="Herman A."/>
            <person name="Mangelson H."/>
            <person name="Liachko I."/>
            <person name="Sullivan S."/>
            <person name="Sone E.D."/>
            <person name="Koren S."/>
            <person name="Silverstein K.A.T."/>
            <person name="Beckman K.B."/>
            <person name="Gohl D.M."/>
        </authorList>
    </citation>
    <scope>NUCLEOTIDE SEQUENCE</scope>
    <source>
        <strain evidence="1">Duluth1</strain>
        <tissue evidence="1">Whole animal</tissue>
    </source>
</reference>
<dbReference type="InterPro" id="IPR013083">
    <property type="entry name" value="Znf_RING/FYVE/PHD"/>
</dbReference>
<evidence type="ECO:0000313" key="1">
    <source>
        <dbReference type="EMBL" id="KAH3833699.1"/>
    </source>
</evidence>
<dbReference type="Pfam" id="PF13920">
    <property type="entry name" value="zf-C3HC4_3"/>
    <property type="match status" value="1"/>
</dbReference>
<dbReference type="AlphaFoldDB" id="A0A9D4QJP9"/>
<evidence type="ECO:0008006" key="3">
    <source>
        <dbReference type="Google" id="ProtNLM"/>
    </source>
</evidence>
<accession>A0A9D4QJP9</accession>
<proteinExistence type="predicted"/>
<name>A0A9D4QJP9_DREPO</name>
<organism evidence="1 2">
    <name type="scientific">Dreissena polymorpha</name>
    <name type="common">Zebra mussel</name>
    <name type="synonym">Mytilus polymorpha</name>
    <dbReference type="NCBI Taxonomy" id="45954"/>
    <lineage>
        <taxon>Eukaryota</taxon>
        <taxon>Metazoa</taxon>
        <taxon>Spiralia</taxon>
        <taxon>Lophotrochozoa</taxon>
        <taxon>Mollusca</taxon>
        <taxon>Bivalvia</taxon>
        <taxon>Autobranchia</taxon>
        <taxon>Heteroconchia</taxon>
        <taxon>Euheterodonta</taxon>
        <taxon>Imparidentia</taxon>
        <taxon>Neoheterodontei</taxon>
        <taxon>Myida</taxon>
        <taxon>Dreissenoidea</taxon>
        <taxon>Dreissenidae</taxon>
        <taxon>Dreissena</taxon>
    </lineage>
</organism>
<dbReference type="Gene3D" id="3.30.40.10">
    <property type="entry name" value="Zinc/RING finger domain, C3HC4 (zinc finger)"/>
    <property type="match status" value="1"/>
</dbReference>